<protein>
    <submittedName>
        <fullName evidence="2">ABC transporter substrate-binding protein</fullName>
    </submittedName>
</protein>
<dbReference type="PANTHER" id="PTHR35271:SF1">
    <property type="entry name" value="ABC TRANSPORTER, SUBSTRATE-BINDING LIPOPROTEIN"/>
    <property type="match status" value="1"/>
</dbReference>
<dbReference type="SUPFAM" id="SSF53822">
    <property type="entry name" value="Periplasmic binding protein-like I"/>
    <property type="match status" value="1"/>
</dbReference>
<evidence type="ECO:0000313" key="2">
    <source>
        <dbReference type="EMBL" id="PMC58033.1"/>
    </source>
</evidence>
<dbReference type="Gene3D" id="3.40.50.2300">
    <property type="match status" value="2"/>
</dbReference>
<name>A0A2N6SLU1_9LACT</name>
<keyword evidence="3" id="KW-1185">Reference proteome</keyword>
<dbReference type="EMBL" id="PNHE01000028">
    <property type="protein sequence ID" value="PMC58033.1"/>
    <property type="molecule type" value="Genomic_DNA"/>
</dbReference>
<dbReference type="Pfam" id="PF04392">
    <property type="entry name" value="ABC_sub_bind"/>
    <property type="match status" value="1"/>
</dbReference>
<sequence length="319" mass="34253">MKTTKLLTKMMTLLALALMIVPTLTSAQEPIKVGILQYVEHESLNATREGFIDGLKEAGYVDGDKIKIQYENAAGDNGTLTSMGEKIASANDYLFAIATPAAQSLANITKEVPIYFSAVTDPVDAGLVKSLEKPETNVSGTVDAGPLKEQIELMLSIKPDIKTIGLLYNSGEANSVGEVERAKKILEEQNLAYQEVSVTSTNDISQALATLLNKVDALFLVTDNTVASAMSYVGDMAAENDIPVIGGSKDMTLVNGLATYGLDYYALGKQTADMLVRQIENGEAIKEMPVEAAKDLELVINEEMAKRLNIDPSSIQAPK</sequence>
<dbReference type="OrthoDB" id="9776955at2"/>
<dbReference type="PANTHER" id="PTHR35271">
    <property type="entry name" value="ABC TRANSPORTER, SUBSTRATE-BINDING LIPOPROTEIN-RELATED"/>
    <property type="match status" value="1"/>
</dbReference>
<keyword evidence="1" id="KW-0732">Signal</keyword>
<dbReference type="STRING" id="84521.SAMN04487994_100189"/>
<comment type="caution">
    <text evidence="2">The sequence shown here is derived from an EMBL/GenBank/DDBJ whole genome shotgun (WGS) entry which is preliminary data.</text>
</comment>
<evidence type="ECO:0000256" key="1">
    <source>
        <dbReference type="SAM" id="SignalP"/>
    </source>
</evidence>
<dbReference type="Proteomes" id="UP000235682">
    <property type="component" value="Unassembled WGS sequence"/>
</dbReference>
<dbReference type="InterPro" id="IPR028082">
    <property type="entry name" value="Peripla_BP_I"/>
</dbReference>
<feature type="signal peptide" evidence="1">
    <location>
        <begin position="1"/>
        <end position="27"/>
    </location>
</feature>
<accession>A0A2N6SLU1</accession>
<reference evidence="2 3" key="1">
    <citation type="submission" date="2017-09" db="EMBL/GenBank/DDBJ databases">
        <title>Bacterial strain isolated from the female urinary microbiota.</title>
        <authorList>
            <person name="Thomas-White K."/>
            <person name="Kumar N."/>
            <person name="Forster S."/>
            <person name="Putonti C."/>
            <person name="Lawley T."/>
            <person name="Wolfe A.J."/>
        </authorList>
    </citation>
    <scope>NUCLEOTIDE SEQUENCE [LARGE SCALE GENOMIC DNA]</scope>
    <source>
        <strain evidence="2 3">UMB0852</strain>
    </source>
</reference>
<dbReference type="AlphaFoldDB" id="A0A2N6SLU1"/>
<dbReference type="RefSeq" id="WP_102227389.1">
    <property type="nucleotide sequence ID" value="NZ_PNFY01000003.1"/>
</dbReference>
<proteinExistence type="predicted"/>
<feature type="chain" id="PRO_5014704842" evidence="1">
    <location>
        <begin position="28"/>
        <end position="319"/>
    </location>
</feature>
<gene>
    <name evidence="2" type="ORF">CJ205_06420</name>
</gene>
<organism evidence="2 3">
    <name type="scientific">Dolosicoccus paucivorans</name>
    <dbReference type="NCBI Taxonomy" id="84521"/>
    <lineage>
        <taxon>Bacteria</taxon>
        <taxon>Bacillati</taxon>
        <taxon>Bacillota</taxon>
        <taxon>Bacilli</taxon>
        <taxon>Lactobacillales</taxon>
        <taxon>Aerococcaceae</taxon>
        <taxon>Dolosicoccus</taxon>
    </lineage>
</organism>
<dbReference type="InterPro" id="IPR007487">
    <property type="entry name" value="ABC_transpt-TYRBP-like"/>
</dbReference>
<evidence type="ECO:0000313" key="3">
    <source>
        <dbReference type="Proteomes" id="UP000235682"/>
    </source>
</evidence>
<dbReference type="CDD" id="cd06325">
    <property type="entry name" value="PBP1_ABC_unchar_transporter"/>
    <property type="match status" value="1"/>
</dbReference>